<dbReference type="VEuPathDB" id="AmoebaDB:EIN_234810"/>
<gene>
    <name evidence="2" type="ORF">EIN_234810</name>
</gene>
<evidence type="ECO:0000313" key="3">
    <source>
        <dbReference type="Proteomes" id="UP000014680"/>
    </source>
</evidence>
<reference evidence="2 3" key="1">
    <citation type="submission" date="2012-10" db="EMBL/GenBank/DDBJ databases">
        <authorList>
            <person name="Zafar N."/>
            <person name="Inman J."/>
            <person name="Hall N."/>
            <person name="Lorenzi H."/>
            <person name="Caler E."/>
        </authorList>
    </citation>
    <scope>NUCLEOTIDE SEQUENCE [LARGE SCALE GENOMIC DNA]</scope>
    <source>
        <strain evidence="2 3">IP1</strain>
    </source>
</reference>
<dbReference type="InterPro" id="IPR015947">
    <property type="entry name" value="PUA-like_sf"/>
</dbReference>
<evidence type="ECO:0000313" key="2">
    <source>
        <dbReference type="EMBL" id="ELP86014.1"/>
    </source>
</evidence>
<dbReference type="AlphaFoldDB" id="L7FL02"/>
<dbReference type="KEGG" id="eiv:EIN_234810"/>
<name>L7FL02_ENTIV</name>
<accession>L7FL02</accession>
<dbReference type="Gene3D" id="3.10.400.10">
    <property type="entry name" value="Sulfate adenylyltransferase"/>
    <property type="match status" value="1"/>
</dbReference>
<dbReference type="GeneID" id="14884984"/>
<protein>
    <recommendedName>
        <fullName evidence="1">ATP-sulfurylase PUA-like domain-containing protein</fullName>
    </recommendedName>
</protein>
<organism evidence="2 3">
    <name type="scientific">Entamoeba invadens IP1</name>
    <dbReference type="NCBI Taxonomy" id="370355"/>
    <lineage>
        <taxon>Eukaryota</taxon>
        <taxon>Amoebozoa</taxon>
        <taxon>Evosea</taxon>
        <taxon>Archamoebae</taxon>
        <taxon>Mastigamoebida</taxon>
        <taxon>Entamoebidae</taxon>
        <taxon>Entamoeba</taxon>
    </lineage>
</organism>
<dbReference type="InterPro" id="IPR025980">
    <property type="entry name" value="ATP-Sase_PUA-like_dom"/>
</dbReference>
<sequence>MNRADWFNVCKNFTLADGTFWPIPITMSVSEEDARKLRRGQKVALSYNKDVQPISGTIDVDEVYEMTKKDKEMECNDIFTTLDKYHPGVEKVMEQKPFNVSGKVVTLSEVNS</sequence>
<dbReference type="Pfam" id="PF14306">
    <property type="entry name" value="PUA_2"/>
    <property type="match status" value="1"/>
</dbReference>
<proteinExistence type="predicted"/>
<dbReference type="EMBL" id="KB207020">
    <property type="protein sequence ID" value="ELP86014.1"/>
    <property type="molecule type" value="Genomic_DNA"/>
</dbReference>
<dbReference type="SUPFAM" id="SSF88697">
    <property type="entry name" value="PUA domain-like"/>
    <property type="match status" value="1"/>
</dbReference>
<evidence type="ECO:0000259" key="1">
    <source>
        <dbReference type="Pfam" id="PF14306"/>
    </source>
</evidence>
<dbReference type="OrthoDB" id="468at2759"/>
<dbReference type="RefSeq" id="XP_004185360.1">
    <property type="nucleotide sequence ID" value="XM_004185312.1"/>
</dbReference>
<feature type="domain" description="ATP-sulfurylase PUA-like" evidence="1">
    <location>
        <begin position="1"/>
        <end position="108"/>
    </location>
</feature>
<keyword evidence="3" id="KW-1185">Reference proteome</keyword>
<dbReference type="Proteomes" id="UP000014680">
    <property type="component" value="Unassembled WGS sequence"/>
</dbReference>
<dbReference type="PANTHER" id="PTHR43509">
    <property type="match status" value="1"/>
</dbReference>
<dbReference type="PANTHER" id="PTHR43509:SF1">
    <property type="entry name" value="SULFATE ADENYLYLTRANSFERASE"/>
    <property type="match status" value="1"/>
</dbReference>